<evidence type="ECO:0000259" key="2">
    <source>
        <dbReference type="Pfam" id="PF25534"/>
    </source>
</evidence>
<evidence type="ECO:0000256" key="1">
    <source>
        <dbReference type="SAM" id="MobiDB-lite"/>
    </source>
</evidence>
<organism evidence="3 4">
    <name type="scientific">Rhizoctonia solani</name>
    <dbReference type="NCBI Taxonomy" id="456999"/>
    <lineage>
        <taxon>Eukaryota</taxon>
        <taxon>Fungi</taxon>
        <taxon>Dikarya</taxon>
        <taxon>Basidiomycota</taxon>
        <taxon>Agaricomycotina</taxon>
        <taxon>Agaricomycetes</taxon>
        <taxon>Cantharellales</taxon>
        <taxon>Ceratobasidiaceae</taxon>
        <taxon>Rhizoctonia</taxon>
    </lineage>
</organism>
<comment type="caution">
    <text evidence="3">The sequence shown here is derived from an EMBL/GenBank/DDBJ whole genome shotgun (WGS) entry which is preliminary data.</text>
</comment>
<protein>
    <recommendedName>
        <fullName evidence="2">DUF7918 domain-containing protein</fullName>
    </recommendedName>
</protein>
<accession>A0A8H3GAL1</accession>
<sequence>MAHKVTQESHVRLMRDTLCCHCPGRLCPTTMPLNHSGISVWIADSEGNELPQYDVRVVKDDEIECWIPSTEGSNFTIMWKILNAMSQLDLAVYPHLDGAPMDGTAWRASEMFPARVGELDSHRTGSSTVRVYEFGKRVLTDREDAAKPSDTQLQYLNTVRVRFIWGTIGGSQPVVNYNVPQEVVPLNEKSVKKGHSGSAGLGRTVKRTQLSNRRSKFTSSARAGPTTFVFRYAPRDWLKARDIIPQSPQPSPSPQLKPKRERSFDSDVIDIDDLHTDDDEIVTAKHMIPASTAPRKKQRTVKREPVVKKIGLKMNKYP</sequence>
<feature type="region of interest" description="Disordered" evidence="1">
    <location>
        <begin position="241"/>
        <end position="265"/>
    </location>
</feature>
<dbReference type="Pfam" id="PF25534">
    <property type="entry name" value="DUF7918"/>
    <property type="match status" value="1"/>
</dbReference>
<dbReference type="PANTHER" id="PTHR36223">
    <property type="entry name" value="BETA-LACTAMASE-TYPE TRANSPEPTIDASE FOLD DOMAIN CONTAINING PROTEIN"/>
    <property type="match status" value="1"/>
</dbReference>
<dbReference type="EMBL" id="CAJMWY010000713">
    <property type="protein sequence ID" value="CAE6444829.1"/>
    <property type="molecule type" value="Genomic_DNA"/>
</dbReference>
<evidence type="ECO:0000313" key="3">
    <source>
        <dbReference type="EMBL" id="CAE6444829.1"/>
    </source>
</evidence>
<name>A0A8H3GAL1_9AGAM</name>
<gene>
    <name evidence="3" type="ORF">RDB_LOCUS46037</name>
</gene>
<evidence type="ECO:0000313" key="4">
    <source>
        <dbReference type="Proteomes" id="UP000663861"/>
    </source>
</evidence>
<proteinExistence type="predicted"/>
<dbReference type="InterPro" id="IPR057678">
    <property type="entry name" value="DUF7918"/>
</dbReference>
<feature type="domain" description="DUF7918" evidence="2">
    <location>
        <begin position="45"/>
        <end position="247"/>
    </location>
</feature>
<reference evidence="3" key="1">
    <citation type="submission" date="2021-01" db="EMBL/GenBank/DDBJ databases">
        <authorList>
            <person name="Kaushik A."/>
        </authorList>
    </citation>
    <scope>NUCLEOTIDE SEQUENCE</scope>
    <source>
        <strain evidence="3">AG4-RS23</strain>
    </source>
</reference>
<dbReference type="AlphaFoldDB" id="A0A8H3GAL1"/>
<dbReference type="PANTHER" id="PTHR36223:SF1">
    <property type="entry name" value="TRANSCRIPTION ELONGATION FACTOR EAF N-TERMINAL DOMAIN-CONTAINING PROTEIN"/>
    <property type="match status" value="1"/>
</dbReference>
<dbReference type="Proteomes" id="UP000663861">
    <property type="component" value="Unassembled WGS sequence"/>
</dbReference>